<keyword evidence="2" id="KW-1185">Reference proteome</keyword>
<dbReference type="PROSITE" id="PS51257">
    <property type="entry name" value="PROKAR_LIPOPROTEIN"/>
    <property type="match status" value="1"/>
</dbReference>
<dbReference type="Proteomes" id="UP001597440">
    <property type="component" value="Unassembled WGS sequence"/>
</dbReference>
<protein>
    <recommendedName>
        <fullName evidence="3">DUF4374 domain-containing protein</fullName>
    </recommendedName>
</protein>
<reference evidence="2" key="1">
    <citation type="journal article" date="2019" name="Int. J. Syst. Evol. Microbiol.">
        <title>The Global Catalogue of Microorganisms (GCM) 10K type strain sequencing project: providing services to taxonomists for standard genome sequencing and annotation.</title>
        <authorList>
            <consortium name="The Broad Institute Genomics Platform"/>
            <consortium name="The Broad Institute Genome Sequencing Center for Infectious Disease"/>
            <person name="Wu L."/>
            <person name="Ma J."/>
        </authorList>
    </citation>
    <scope>NUCLEOTIDE SEQUENCE [LARGE SCALE GENOMIC DNA]</scope>
    <source>
        <strain evidence="2">KCTC 52298</strain>
    </source>
</reference>
<evidence type="ECO:0000313" key="2">
    <source>
        <dbReference type="Proteomes" id="UP001597440"/>
    </source>
</evidence>
<evidence type="ECO:0000313" key="1">
    <source>
        <dbReference type="EMBL" id="MFD2553385.1"/>
    </source>
</evidence>
<proteinExistence type="predicted"/>
<organism evidence="1 2">
    <name type="scientific">Sphingobacterium tabacisoli</name>
    <dbReference type="NCBI Taxonomy" id="2044855"/>
    <lineage>
        <taxon>Bacteria</taxon>
        <taxon>Pseudomonadati</taxon>
        <taxon>Bacteroidota</taxon>
        <taxon>Sphingobacteriia</taxon>
        <taxon>Sphingobacteriales</taxon>
        <taxon>Sphingobacteriaceae</taxon>
        <taxon>Sphingobacterium</taxon>
    </lineage>
</organism>
<dbReference type="RefSeq" id="WP_210355243.1">
    <property type="nucleotide sequence ID" value="NZ_JAEQMU010000004.1"/>
</dbReference>
<sequence length="373" mass="41238">MKNYLFSIVAGCILISIAGCKRDDDEPERVRKPISRLYVSTSDYSAGSASASIFNVWPVDNVDGEELPDRSEFRPFKSAAKGGRMIHYSPFNGGRIFQGSMNPISNLDTAVHVMGISKTGVLNNKSSLNSRIYDNVRGLYYTVESDGKLTEDYLLIANASDTTDGANDPNYTLFAVFKPENTGSYSRPRYRMKLRHNPWGVLTIDRDLIISRAEEGKGAIIIYKGYRNKLLQNGDSVMQELDHYVLNIPGANNVRGISYSKSADILMVTDFGSSTSATTPGNAGRILIFEKFSQYKEAQDITPTRIVEGDLTQLKGPTDVAIDGKAGGKYFFVADPVSKRVYRFLISDNGNVKPNGELNFDNRPPESVSLDSR</sequence>
<gene>
    <name evidence="1" type="ORF">ACFSQW_03200</name>
</gene>
<comment type="caution">
    <text evidence="1">The sequence shown here is derived from an EMBL/GenBank/DDBJ whole genome shotgun (WGS) entry which is preliminary data.</text>
</comment>
<evidence type="ECO:0008006" key="3">
    <source>
        <dbReference type="Google" id="ProtNLM"/>
    </source>
</evidence>
<name>A0ABW5L055_9SPHI</name>
<dbReference type="EMBL" id="JBHULD010000004">
    <property type="protein sequence ID" value="MFD2553385.1"/>
    <property type="molecule type" value="Genomic_DNA"/>
</dbReference>
<dbReference type="SUPFAM" id="SSF75011">
    <property type="entry name" value="3-carboxy-cis,cis-mucoante lactonizing enzyme"/>
    <property type="match status" value="1"/>
</dbReference>
<accession>A0ABW5L055</accession>